<evidence type="ECO:0000313" key="6">
    <source>
        <dbReference type="EMBL" id="RCJ06805.1"/>
    </source>
</evidence>
<evidence type="ECO:0000256" key="1">
    <source>
        <dbReference type="ARBA" id="ARBA00023015"/>
    </source>
</evidence>
<evidence type="ECO:0000259" key="5">
    <source>
        <dbReference type="PROSITE" id="PS50977"/>
    </source>
</evidence>
<dbReference type="PANTHER" id="PTHR47506:SF7">
    <property type="entry name" value="TRANSCRIPTIONAL REGULATORY PROTEIN"/>
    <property type="match status" value="1"/>
</dbReference>
<proteinExistence type="predicted"/>
<dbReference type="PROSITE" id="PS50977">
    <property type="entry name" value="HTH_TETR_2"/>
    <property type="match status" value="1"/>
</dbReference>
<evidence type="ECO:0000313" key="7">
    <source>
        <dbReference type="Proteomes" id="UP000253501"/>
    </source>
</evidence>
<evidence type="ECO:0000256" key="4">
    <source>
        <dbReference type="PROSITE-ProRule" id="PRU00335"/>
    </source>
</evidence>
<name>A0A367PI80_CUPNE</name>
<dbReference type="Proteomes" id="UP000253501">
    <property type="component" value="Unassembled WGS sequence"/>
</dbReference>
<comment type="caution">
    <text evidence="6">The sequence shown here is derived from an EMBL/GenBank/DDBJ whole genome shotgun (WGS) entry which is preliminary data.</text>
</comment>
<dbReference type="RefSeq" id="WP_114133326.1">
    <property type="nucleotide sequence ID" value="NZ_CP068435.1"/>
</dbReference>
<dbReference type="PANTHER" id="PTHR47506">
    <property type="entry name" value="TRANSCRIPTIONAL REGULATORY PROTEIN"/>
    <property type="match status" value="1"/>
</dbReference>
<dbReference type="InterPro" id="IPR001647">
    <property type="entry name" value="HTH_TetR"/>
</dbReference>
<dbReference type="Gene3D" id="1.10.10.60">
    <property type="entry name" value="Homeodomain-like"/>
    <property type="match status" value="1"/>
</dbReference>
<dbReference type="PRINTS" id="PR00455">
    <property type="entry name" value="HTHTETR"/>
</dbReference>
<dbReference type="SUPFAM" id="SSF46689">
    <property type="entry name" value="Homeodomain-like"/>
    <property type="match status" value="1"/>
</dbReference>
<organism evidence="6 7">
    <name type="scientific">Cupriavidus necator</name>
    <name type="common">Alcaligenes eutrophus</name>
    <name type="synonym">Ralstonia eutropha</name>
    <dbReference type="NCBI Taxonomy" id="106590"/>
    <lineage>
        <taxon>Bacteria</taxon>
        <taxon>Pseudomonadati</taxon>
        <taxon>Pseudomonadota</taxon>
        <taxon>Betaproteobacteria</taxon>
        <taxon>Burkholderiales</taxon>
        <taxon>Burkholderiaceae</taxon>
        <taxon>Cupriavidus</taxon>
    </lineage>
</organism>
<dbReference type="InterPro" id="IPR036271">
    <property type="entry name" value="Tet_transcr_reg_TetR-rel_C_sf"/>
</dbReference>
<reference evidence="6 7" key="1">
    <citation type="submission" date="2018-04" db="EMBL/GenBank/DDBJ databases">
        <title>Cupriavidus necator CR12 genome sequencing and assembly.</title>
        <authorList>
            <person name="Ben Fekih I."/>
            <person name="Mazhar H.S."/>
            <person name="Bello S.K."/>
            <person name="Rensing C."/>
        </authorList>
    </citation>
    <scope>NUCLEOTIDE SEQUENCE [LARGE SCALE GENOMIC DNA]</scope>
    <source>
        <strain evidence="6 7">CR12</strain>
    </source>
</reference>
<dbReference type="GO" id="GO:0003677">
    <property type="term" value="F:DNA binding"/>
    <property type="evidence" value="ECO:0007669"/>
    <property type="project" value="UniProtKB-UniRule"/>
</dbReference>
<sequence>MGHSQTQKQHNHERIVQLAAQRFRELGIDGLSIANLMKEAGLTHGGFYKHFESRDDLVAQAVGAALAGSESTRRASKADTFSAFVESYLSKRHRDKPGQGCAIGALANDMSRAPEDARTLYTAQLCSSLDHVAELLDTSATTAEANQTEAIVAFSTMVGALVLARAVNDPALSEQILSTVRDHLL</sequence>
<gene>
    <name evidence="6" type="ORF">DDK22_19315</name>
</gene>
<feature type="DNA-binding region" description="H-T-H motif" evidence="4">
    <location>
        <begin position="32"/>
        <end position="51"/>
    </location>
</feature>
<dbReference type="InterPro" id="IPR009057">
    <property type="entry name" value="Homeodomain-like_sf"/>
</dbReference>
<dbReference type="SUPFAM" id="SSF48498">
    <property type="entry name" value="Tetracyclin repressor-like, C-terminal domain"/>
    <property type="match status" value="1"/>
</dbReference>
<dbReference type="AlphaFoldDB" id="A0A367PI80"/>
<dbReference type="EMBL" id="QDHA01000044">
    <property type="protein sequence ID" value="RCJ06805.1"/>
    <property type="molecule type" value="Genomic_DNA"/>
</dbReference>
<keyword evidence="3" id="KW-0804">Transcription</keyword>
<protein>
    <submittedName>
        <fullName evidence="6">TetR/AcrR family transcriptional regulator</fullName>
    </submittedName>
</protein>
<feature type="domain" description="HTH tetR-type" evidence="5">
    <location>
        <begin position="9"/>
        <end position="69"/>
    </location>
</feature>
<evidence type="ECO:0000256" key="3">
    <source>
        <dbReference type="ARBA" id="ARBA00023163"/>
    </source>
</evidence>
<dbReference type="Gene3D" id="1.10.357.10">
    <property type="entry name" value="Tetracycline Repressor, domain 2"/>
    <property type="match status" value="1"/>
</dbReference>
<evidence type="ECO:0000256" key="2">
    <source>
        <dbReference type="ARBA" id="ARBA00023125"/>
    </source>
</evidence>
<accession>A0A367PI80</accession>
<dbReference type="Pfam" id="PF00440">
    <property type="entry name" value="TetR_N"/>
    <property type="match status" value="1"/>
</dbReference>
<keyword evidence="2 4" id="KW-0238">DNA-binding</keyword>
<keyword evidence="1" id="KW-0805">Transcription regulation</keyword>